<comment type="function">
    <text evidence="8">Catalyzes a trans-dehydration via an enolate intermediate.</text>
</comment>
<dbReference type="UniPathway" id="UPA00053">
    <property type="reaction ID" value="UER00086"/>
</dbReference>
<dbReference type="PANTHER" id="PTHR21272:SF3">
    <property type="entry name" value="CATABOLIC 3-DEHYDROQUINASE"/>
    <property type="match status" value="1"/>
</dbReference>
<feature type="binding site" evidence="8 10">
    <location>
        <begin position="107"/>
        <end position="108"/>
    </location>
    <ligand>
        <name>substrate</name>
    </ligand>
</feature>
<evidence type="ECO:0000313" key="12">
    <source>
        <dbReference type="EMBL" id="PVZ13244.1"/>
    </source>
</evidence>
<evidence type="ECO:0000256" key="6">
    <source>
        <dbReference type="ARBA" id="ARBA00023141"/>
    </source>
</evidence>
<dbReference type="NCBIfam" id="NF003805">
    <property type="entry name" value="PRK05395.1-2"/>
    <property type="match status" value="1"/>
</dbReference>
<protein>
    <recommendedName>
        <fullName evidence="5 8">3-dehydroquinate dehydratase</fullName>
        <shortName evidence="8">3-dehydroquinase</shortName>
        <ecNumber evidence="5 8">4.2.1.10</ecNumber>
    </recommendedName>
    <alternativeName>
        <fullName evidence="8">Type II DHQase</fullName>
    </alternativeName>
</protein>
<dbReference type="EC" id="4.2.1.10" evidence="5 8"/>
<dbReference type="PROSITE" id="PS01029">
    <property type="entry name" value="DEHYDROQUINASE_II"/>
    <property type="match status" value="1"/>
</dbReference>
<dbReference type="GO" id="GO:0009073">
    <property type="term" value="P:aromatic amino acid family biosynthetic process"/>
    <property type="evidence" value="ECO:0007669"/>
    <property type="project" value="UniProtKB-KW"/>
</dbReference>
<comment type="catalytic activity">
    <reaction evidence="1 8">
        <text>3-dehydroquinate = 3-dehydroshikimate + H2O</text>
        <dbReference type="Rhea" id="RHEA:21096"/>
        <dbReference type="ChEBI" id="CHEBI:15377"/>
        <dbReference type="ChEBI" id="CHEBI:16630"/>
        <dbReference type="ChEBI" id="CHEBI:32364"/>
        <dbReference type="EC" id="4.2.1.10"/>
    </reaction>
</comment>
<feature type="active site" description="Proton acceptor" evidence="8 9">
    <location>
        <position position="29"/>
    </location>
</feature>
<dbReference type="GO" id="GO:0019631">
    <property type="term" value="P:quinate catabolic process"/>
    <property type="evidence" value="ECO:0007669"/>
    <property type="project" value="TreeGrafter"/>
</dbReference>
<accession>A0A2U1FM48</accession>
<organism evidence="12 13">
    <name type="scientific">Actinomycetospora cinnamomea</name>
    <dbReference type="NCBI Taxonomy" id="663609"/>
    <lineage>
        <taxon>Bacteria</taxon>
        <taxon>Bacillati</taxon>
        <taxon>Actinomycetota</taxon>
        <taxon>Actinomycetes</taxon>
        <taxon>Pseudonocardiales</taxon>
        <taxon>Pseudonocardiaceae</taxon>
        <taxon>Actinomycetospora</taxon>
    </lineage>
</organism>
<feature type="site" description="Transition state stabilizer" evidence="8 11">
    <location>
        <position position="24"/>
    </location>
</feature>
<feature type="binding site" evidence="8 10">
    <location>
        <position position="86"/>
    </location>
    <ligand>
        <name>substrate</name>
    </ligand>
</feature>
<feature type="active site" description="Proton donor" evidence="8 9">
    <location>
        <position position="106"/>
    </location>
</feature>
<comment type="pathway">
    <text evidence="2 8">Metabolic intermediate biosynthesis; chorismate biosynthesis; chorismate from D-erythrose 4-phosphate and phosphoenolpyruvate: step 3/7.</text>
</comment>
<feature type="binding site" evidence="8 10">
    <location>
        <position position="93"/>
    </location>
    <ligand>
        <name>substrate</name>
    </ligand>
</feature>
<dbReference type="CDD" id="cd00466">
    <property type="entry name" value="DHQase_II"/>
    <property type="match status" value="1"/>
</dbReference>
<dbReference type="PIRSF" id="PIRSF001399">
    <property type="entry name" value="DHquinase_II"/>
    <property type="match status" value="1"/>
</dbReference>
<dbReference type="AlphaFoldDB" id="A0A2U1FM48"/>
<evidence type="ECO:0000256" key="9">
    <source>
        <dbReference type="PIRSR" id="PIRSR001399-1"/>
    </source>
</evidence>
<evidence type="ECO:0000256" key="10">
    <source>
        <dbReference type="PIRSR" id="PIRSR001399-2"/>
    </source>
</evidence>
<dbReference type="HAMAP" id="MF_00169">
    <property type="entry name" value="AroQ"/>
    <property type="match status" value="1"/>
</dbReference>
<feature type="binding site" evidence="8 10">
    <location>
        <position position="117"/>
    </location>
    <ligand>
        <name>substrate</name>
    </ligand>
</feature>
<feature type="binding site" evidence="8 10">
    <location>
        <position position="80"/>
    </location>
    <ligand>
        <name>substrate</name>
    </ligand>
</feature>
<gene>
    <name evidence="8" type="primary">aroQ</name>
    <name evidence="12" type="ORF">C8D89_102394</name>
</gene>
<dbReference type="NCBIfam" id="TIGR01088">
    <property type="entry name" value="aroQ"/>
    <property type="match status" value="1"/>
</dbReference>
<keyword evidence="8" id="KW-0028">Amino-acid biosynthesis</keyword>
<dbReference type="Proteomes" id="UP000245639">
    <property type="component" value="Unassembled WGS sequence"/>
</dbReference>
<dbReference type="OrthoDB" id="9790793at2"/>
<evidence type="ECO:0000256" key="2">
    <source>
        <dbReference type="ARBA" id="ARBA00004902"/>
    </source>
</evidence>
<evidence type="ECO:0000256" key="3">
    <source>
        <dbReference type="ARBA" id="ARBA00011037"/>
    </source>
</evidence>
<evidence type="ECO:0000256" key="1">
    <source>
        <dbReference type="ARBA" id="ARBA00001864"/>
    </source>
</evidence>
<keyword evidence="13" id="KW-1185">Reference proteome</keyword>
<dbReference type="NCBIfam" id="NF003807">
    <property type="entry name" value="PRK05395.1-4"/>
    <property type="match status" value="1"/>
</dbReference>
<reference evidence="12 13" key="1">
    <citation type="submission" date="2018-04" db="EMBL/GenBank/DDBJ databases">
        <title>Genomic Encyclopedia of Type Strains, Phase IV (KMG-IV): sequencing the most valuable type-strain genomes for metagenomic binning, comparative biology and taxonomic classification.</title>
        <authorList>
            <person name="Goeker M."/>
        </authorList>
    </citation>
    <scope>NUCLEOTIDE SEQUENCE [LARGE SCALE GENOMIC DNA]</scope>
    <source>
        <strain evidence="12 13">DSM 45771</strain>
    </source>
</reference>
<dbReference type="InterPro" id="IPR001874">
    <property type="entry name" value="DHquinase_II"/>
</dbReference>
<dbReference type="InterPro" id="IPR036441">
    <property type="entry name" value="DHquinase_II_sf"/>
</dbReference>
<dbReference type="GO" id="GO:0003855">
    <property type="term" value="F:3-dehydroquinate dehydratase activity"/>
    <property type="evidence" value="ECO:0007669"/>
    <property type="project" value="UniProtKB-UniRule"/>
</dbReference>
<comment type="subunit">
    <text evidence="4 8">Homododecamer.</text>
</comment>
<evidence type="ECO:0000256" key="7">
    <source>
        <dbReference type="ARBA" id="ARBA00023239"/>
    </source>
</evidence>
<evidence type="ECO:0000313" key="13">
    <source>
        <dbReference type="Proteomes" id="UP000245639"/>
    </source>
</evidence>
<dbReference type="Pfam" id="PF01220">
    <property type="entry name" value="DHquinase_II"/>
    <property type="match status" value="1"/>
</dbReference>
<dbReference type="GO" id="GO:0009423">
    <property type="term" value="P:chorismate biosynthetic process"/>
    <property type="evidence" value="ECO:0007669"/>
    <property type="project" value="UniProtKB-UniRule"/>
</dbReference>
<dbReference type="EMBL" id="QEKW01000002">
    <property type="protein sequence ID" value="PVZ13244.1"/>
    <property type="molecule type" value="Genomic_DNA"/>
</dbReference>
<evidence type="ECO:0000256" key="11">
    <source>
        <dbReference type="PIRSR" id="PIRSR001399-3"/>
    </source>
</evidence>
<keyword evidence="6 8" id="KW-0057">Aromatic amino acid biosynthesis</keyword>
<comment type="similarity">
    <text evidence="3 8">Belongs to the type-II 3-dehydroquinase family.</text>
</comment>
<comment type="caution">
    <text evidence="12">The sequence shown here is derived from an EMBL/GenBank/DDBJ whole genome shotgun (WGS) entry which is preliminary data.</text>
</comment>
<evidence type="ECO:0000256" key="8">
    <source>
        <dbReference type="HAMAP-Rule" id="MF_00169"/>
    </source>
</evidence>
<evidence type="ECO:0000256" key="4">
    <source>
        <dbReference type="ARBA" id="ARBA00011193"/>
    </source>
</evidence>
<dbReference type="GO" id="GO:0008652">
    <property type="term" value="P:amino acid biosynthetic process"/>
    <property type="evidence" value="ECO:0007669"/>
    <property type="project" value="UniProtKB-KW"/>
</dbReference>
<dbReference type="Gene3D" id="3.40.50.9100">
    <property type="entry name" value="Dehydroquinase, class II"/>
    <property type="match status" value="1"/>
</dbReference>
<dbReference type="SUPFAM" id="SSF52304">
    <property type="entry name" value="Type II 3-dehydroquinate dehydratase"/>
    <property type="match status" value="1"/>
</dbReference>
<evidence type="ECO:0000256" key="5">
    <source>
        <dbReference type="ARBA" id="ARBA00012060"/>
    </source>
</evidence>
<dbReference type="InterPro" id="IPR018509">
    <property type="entry name" value="DHquinase_II_CS"/>
</dbReference>
<dbReference type="NCBIfam" id="NF003806">
    <property type="entry name" value="PRK05395.1-3"/>
    <property type="match status" value="1"/>
</dbReference>
<name>A0A2U1FM48_9PSEU</name>
<proteinExistence type="inferred from homology"/>
<keyword evidence="7 8" id="KW-0456">Lyase</keyword>
<dbReference type="RefSeq" id="WP_116707397.1">
    <property type="nucleotide sequence ID" value="NZ_QEKW01000002.1"/>
</dbReference>
<dbReference type="PANTHER" id="PTHR21272">
    <property type="entry name" value="CATABOLIC 3-DEHYDROQUINASE"/>
    <property type="match status" value="1"/>
</dbReference>
<sequence length="153" mass="16372">MSPQANPPRVLVVNGPNLDLLGRREPEVYGTDTLDVLVDRCRRVAGELGLEVDARQSNHEGVLIDAVHEAMTGHGGVIINPGGYTHTSVALRDALAALPVPVVEIHLSNVHAREAFRSHSYVSPVATAVIAGAGVTGYDLALRFLAERIVRRT</sequence>